<evidence type="ECO:0000313" key="2">
    <source>
        <dbReference type="EMBL" id="VDK64736.1"/>
    </source>
</evidence>
<dbReference type="Proteomes" id="UP000267096">
    <property type="component" value="Unassembled WGS sequence"/>
</dbReference>
<sequence>MQQHPSANLFLPSPSEEERALLKEFTRGALCVDGVQLLRFLSTHAGAMTARDIAMKLFDDFIVAKTSKSKVMNNPNLNRQPINAFSSTPKRVHSSRDLEPLLNGHNDPITMTDLPRVLPANAPINSVYSGFPRTDMKRQADALPMKEFPREE</sequence>
<organism evidence="2 3">
    <name type="scientific">Anisakis simplex</name>
    <name type="common">Herring worm</name>
    <dbReference type="NCBI Taxonomy" id="6269"/>
    <lineage>
        <taxon>Eukaryota</taxon>
        <taxon>Metazoa</taxon>
        <taxon>Ecdysozoa</taxon>
        <taxon>Nematoda</taxon>
        <taxon>Chromadorea</taxon>
        <taxon>Rhabditida</taxon>
        <taxon>Spirurina</taxon>
        <taxon>Ascaridomorpha</taxon>
        <taxon>Ascaridoidea</taxon>
        <taxon>Anisakidae</taxon>
        <taxon>Anisakis</taxon>
        <taxon>Anisakis simplex complex</taxon>
    </lineage>
</organism>
<proteinExistence type="predicted"/>
<evidence type="ECO:0000313" key="3">
    <source>
        <dbReference type="Proteomes" id="UP000267096"/>
    </source>
</evidence>
<gene>
    <name evidence="2" type="ORF">ASIM_LOCUS18419</name>
</gene>
<protein>
    <submittedName>
        <fullName evidence="2">Uncharacterized protein</fullName>
    </submittedName>
</protein>
<keyword evidence="3" id="KW-1185">Reference proteome</keyword>
<name>A0A3P6RSK4_ANISI</name>
<dbReference type="AlphaFoldDB" id="A0A3P6RSK4"/>
<reference evidence="2 3" key="1">
    <citation type="submission" date="2018-11" db="EMBL/GenBank/DDBJ databases">
        <authorList>
            <consortium name="Pathogen Informatics"/>
        </authorList>
    </citation>
    <scope>NUCLEOTIDE SEQUENCE [LARGE SCALE GENOMIC DNA]</scope>
</reference>
<dbReference type="EMBL" id="UYRR01035490">
    <property type="protein sequence ID" value="VDK64736.1"/>
    <property type="molecule type" value="Genomic_DNA"/>
</dbReference>
<evidence type="ECO:0000256" key="1">
    <source>
        <dbReference type="SAM" id="MobiDB-lite"/>
    </source>
</evidence>
<accession>A0A3P6RSK4</accession>
<feature type="compositionally biased region" description="Polar residues" evidence="1">
    <location>
        <begin position="72"/>
        <end position="89"/>
    </location>
</feature>
<feature type="region of interest" description="Disordered" evidence="1">
    <location>
        <begin position="72"/>
        <end position="105"/>
    </location>
</feature>